<gene>
    <name evidence="2" type="ORF">AM493_15710</name>
</gene>
<accession>A0A0N0RQX6</accession>
<feature type="chain" id="PRO_5005857494" description="PKD domain-containing protein" evidence="1">
    <location>
        <begin position="23"/>
        <end position="1099"/>
    </location>
</feature>
<protein>
    <recommendedName>
        <fullName evidence="4">PKD domain-containing protein</fullName>
    </recommendedName>
</protein>
<evidence type="ECO:0008006" key="4">
    <source>
        <dbReference type="Google" id="ProtNLM"/>
    </source>
</evidence>
<sequence length="1099" mass="117419">MRAKFPLKMTLLFCVFWLSAQAQLTTVRPASVQSSSASVTDGANAFDASTTTKATLGSVSGTLVKFLEVQFASDVPVNTPLYIQLEADPSTNFLGGLLGGALGNFLNGVINFATIGTQTVGVQAKTDTGTNVYNATASSSYGTDELRVVTNGQGKHFIRLTLNNTYRRLRITNTVTTGVLGGGAAKLLDVYDIHYVTGATTGCSTAAFTSYDAYNVLGLANTTLANPQNAIDNNLTTYSNLSLGTLTVGEWVEQTIYFQGTASVTDKFNLRVQVPPALLAANLIQGITVTTYGVNGAATYTTNLNTLLGLPVNAQVLGLLQNNQIATLQIAPNAIVNRITIRFNALVALSTAPALRIYEVNKSNFDLAATGAGTYYVGSTPTLGTTITNTTCTGSTYSYAWTLDGGDGTVLGTGATFTPPTTTTGTFTYNVTAIDNTWGTRKMASVQIIVVAVPPTAGSLNNIVIECTDVPVTNLTLTGNVGGVVRWEKADNPAFTNKTNINVTTTFLTPAQMNITTTPAYFRAVVTQNGYPEVVTTTGGVVSKKETTWDGSAWSNGTPDIGTTIYFTGNYSVAANLNGCRAYVSNNAVVTIPSGHTLHLNKSLHVAAGSSFSLENEAHLLQDTSAEANTGNITVTRASSNLFRLDYTLWSSPVTGQNLKAFSPLTVNDRFYEYGFNATANEEQYLPINPLTTSFANAKGYLIRMPNDLPGVTGYNTGTGTTQHIGVFTGAVHNGTVTTPLSTISERYTAVGNPFPSAINVHDFFTANSSVIQSGSALYFWRKKNNWNATSYATLTWDTYTYNHALNGNAGEEQYGGMQWDSYFNDSDEANWTINIGQGFLIQTSTTAGANPVATFNTAMRRGNVHNNQFFRTAQDEDQKSRIWLSLQGAGMATQAALVYSSTATMDIDYGRDARALLGGTSNLWSILGEEKLVVQARPSFVNTDVVPMGYNVDAAGEYSIVLHNADGVFEQGQEIFIKDNLLGTITSISEGEGYTFTSPAGEFTSRFEVVYVTDALGTNQPELANMVMVYQNNGAINITSGTATMNGVTIYDVRGRKLYEQTGINATQTSINNLNAAQQVLIVEIDTVNGKVSKKIVY</sequence>
<dbReference type="RefSeq" id="WP_054408976.1">
    <property type="nucleotide sequence ID" value="NZ_FOYA01000005.1"/>
</dbReference>
<dbReference type="Proteomes" id="UP000037755">
    <property type="component" value="Unassembled WGS sequence"/>
</dbReference>
<dbReference type="EMBL" id="LIYD01000005">
    <property type="protein sequence ID" value="KOS07322.1"/>
    <property type="molecule type" value="Genomic_DNA"/>
</dbReference>
<dbReference type="STRING" id="1202724.AM493_15710"/>
<organism evidence="2 3">
    <name type="scientific">Flavobacterium akiainvivens</name>
    <dbReference type="NCBI Taxonomy" id="1202724"/>
    <lineage>
        <taxon>Bacteria</taxon>
        <taxon>Pseudomonadati</taxon>
        <taxon>Bacteroidota</taxon>
        <taxon>Flavobacteriia</taxon>
        <taxon>Flavobacteriales</taxon>
        <taxon>Flavobacteriaceae</taxon>
        <taxon>Flavobacterium</taxon>
    </lineage>
</organism>
<feature type="signal peptide" evidence="1">
    <location>
        <begin position="1"/>
        <end position="22"/>
    </location>
</feature>
<name>A0A0N0RQX6_9FLAO</name>
<dbReference type="OrthoDB" id="1652165at2"/>
<dbReference type="PATRIC" id="fig|1202724.3.peg.3263"/>
<keyword evidence="1" id="KW-0732">Signal</keyword>
<dbReference type="AlphaFoldDB" id="A0A0N0RQX6"/>
<reference evidence="2 3" key="1">
    <citation type="submission" date="2015-08" db="EMBL/GenBank/DDBJ databases">
        <title>Whole genome sequence of Flavobacterium akiainvivens IK-1T, from decaying Wikstroemia oahuensis, an endemic Hawaiian shrub.</title>
        <authorList>
            <person name="Wan X."/>
            <person name="Hou S."/>
            <person name="Saito J."/>
            <person name="Donachie S."/>
        </authorList>
    </citation>
    <scope>NUCLEOTIDE SEQUENCE [LARGE SCALE GENOMIC DNA]</scope>
    <source>
        <strain evidence="2 3">IK-1</strain>
    </source>
</reference>
<evidence type="ECO:0000313" key="3">
    <source>
        <dbReference type="Proteomes" id="UP000037755"/>
    </source>
</evidence>
<proteinExistence type="predicted"/>
<comment type="caution">
    <text evidence="2">The sequence shown here is derived from an EMBL/GenBank/DDBJ whole genome shotgun (WGS) entry which is preliminary data.</text>
</comment>
<keyword evidence="3" id="KW-1185">Reference proteome</keyword>
<dbReference type="NCBIfam" id="NF033708">
    <property type="entry name" value="T9SS_Cterm_ChiA"/>
    <property type="match status" value="1"/>
</dbReference>
<evidence type="ECO:0000313" key="2">
    <source>
        <dbReference type="EMBL" id="KOS07322.1"/>
    </source>
</evidence>
<evidence type="ECO:0000256" key="1">
    <source>
        <dbReference type="SAM" id="SignalP"/>
    </source>
</evidence>